<reference evidence="2 3" key="1">
    <citation type="submission" date="2019-03" db="EMBL/GenBank/DDBJ databases">
        <title>First draft genome of Liparis tanakae, snailfish: a comprehensive survey of snailfish specific genes.</title>
        <authorList>
            <person name="Kim W."/>
            <person name="Song I."/>
            <person name="Jeong J.-H."/>
            <person name="Kim D."/>
            <person name="Kim S."/>
            <person name="Ryu S."/>
            <person name="Song J.Y."/>
            <person name="Lee S.K."/>
        </authorList>
    </citation>
    <scope>NUCLEOTIDE SEQUENCE [LARGE SCALE GENOMIC DNA]</scope>
    <source>
        <tissue evidence="2">Muscle</tissue>
    </source>
</reference>
<dbReference type="AlphaFoldDB" id="A0A4Z2FLB4"/>
<gene>
    <name evidence="2" type="ORF">EYF80_048773</name>
</gene>
<dbReference type="Proteomes" id="UP000314294">
    <property type="component" value="Unassembled WGS sequence"/>
</dbReference>
<feature type="region of interest" description="Disordered" evidence="1">
    <location>
        <begin position="1"/>
        <end position="73"/>
    </location>
</feature>
<organism evidence="2 3">
    <name type="scientific">Liparis tanakae</name>
    <name type="common">Tanaka's snailfish</name>
    <dbReference type="NCBI Taxonomy" id="230148"/>
    <lineage>
        <taxon>Eukaryota</taxon>
        <taxon>Metazoa</taxon>
        <taxon>Chordata</taxon>
        <taxon>Craniata</taxon>
        <taxon>Vertebrata</taxon>
        <taxon>Euteleostomi</taxon>
        <taxon>Actinopterygii</taxon>
        <taxon>Neopterygii</taxon>
        <taxon>Teleostei</taxon>
        <taxon>Neoteleostei</taxon>
        <taxon>Acanthomorphata</taxon>
        <taxon>Eupercaria</taxon>
        <taxon>Perciformes</taxon>
        <taxon>Cottioidei</taxon>
        <taxon>Cottales</taxon>
        <taxon>Liparidae</taxon>
        <taxon>Liparis</taxon>
    </lineage>
</organism>
<sequence>MKGDGEMRDEGEDKLRGYELPTPPGTTFHDGGEETDGRRTPDRAKHDGRRSFDAMPRGTGERQRMGKGKGAGL</sequence>
<proteinExistence type="predicted"/>
<accession>A0A4Z2FLB4</accession>
<feature type="compositionally biased region" description="Basic and acidic residues" evidence="1">
    <location>
        <begin position="30"/>
        <end position="52"/>
    </location>
</feature>
<name>A0A4Z2FLB4_9TELE</name>
<protein>
    <submittedName>
        <fullName evidence="2">Uncharacterized protein</fullName>
    </submittedName>
</protein>
<evidence type="ECO:0000313" key="2">
    <source>
        <dbReference type="EMBL" id="TNN41062.1"/>
    </source>
</evidence>
<feature type="compositionally biased region" description="Basic and acidic residues" evidence="1">
    <location>
        <begin position="1"/>
        <end position="17"/>
    </location>
</feature>
<evidence type="ECO:0000313" key="3">
    <source>
        <dbReference type="Proteomes" id="UP000314294"/>
    </source>
</evidence>
<evidence type="ECO:0000256" key="1">
    <source>
        <dbReference type="SAM" id="MobiDB-lite"/>
    </source>
</evidence>
<keyword evidence="3" id="KW-1185">Reference proteome</keyword>
<comment type="caution">
    <text evidence="2">The sequence shown here is derived from an EMBL/GenBank/DDBJ whole genome shotgun (WGS) entry which is preliminary data.</text>
</comment>
<dbReference type="EMBL" id="SRLO01001138">
    <property type="protein sequence ID" value="TNN41062.1"/>
    <property type="molecule type" value="Genomic_DNA"/>
</dbReference>